<dbReference type="RefSeq" id="WP_146869054.1">
    <property type="nucleotide sequence ID" value="NZ_BKBC01000059.1"/>
</dbReference>
<dbReference type="Gene3D" id="2.40.50.140">
    <property type="entry name" value="Nucleic acid-binding proteins"/>
    <property type="match status" value="1"/>
</dbReference>
<dbReference type="SUPFAM" id="SSF50249">
    <property type="entry name" value="Nucleic acid-binding proteins"/>
    <property type="match status" value="1"/>
</dbReference>
<dbReference type="PROSITE" id="PS50935">
    <property type="entry name" value="SSB"/>
    <property type="match status" value="1"/>
</dbReference>
<dbReference type="GO" id="GO:0009295">
    <property type="term" value="C:nucleoid"/>
    <property type="evidence" value="ECO:0007669"/>
    <property type="project" value="TreeGrafter"/>
</dbReference>
<dbReference type="PANTHER" id="PTHR10302">
    <property type="entry name" value="SINGLE-STRANDED DNA-BINDING PROTEIN"/>
    <property type="match status" value="1"/>
</dbReference>
<dbReference type="GO" id="GO:0003697">
    <property type="term" value="F:single-stranded DNA binding"/>
    <property type="evidence" value="ECO:0007669"/>
    <property type="project" value="UniProtKB-UniRule"/>
</dbReference>
<protein>
    <recommendedName>
        <fullName evidence="2 3">Single-stranded DNA-binding protein</fullName>
        <shortName evidence="2">SSB</shortName>
    </recommendedName>
</protein>
<dbReference type="HAMAP" id="MF_00984">
    <property type="entry name" value="SSB"/>
    <property type="match status" value="1"/>
</dbReference>
<reference evidence="4 5" key="1">
    <citation type="submission" date="2019-07" db="EMBL/GenBank/DDBJ databases">
        <title>Whole genome shotgun sequence of Clostridium butyricum NBRC 3858.</title>
        <authorList>
            <person name="Hosoyama A."/>
            <person name="Uohara A."/>
            <person name="Ohji S."/>
            <person name="Ichikawa N."/>
        </authorList>
    </citation>
    <scope>NUCLEOTIDE SEQUENCE [LARGE SCALE GENOMIC DNA]</scope>
    <source>
        <strain evidence="4 5">NBRC 3858</strain>
    </source>
</reference>
<gene>
    <name evidence="4" type="primary">ssBb_3</name>
    <name evidence="4" type="ORF">CBU02nite_32460</name>
</gene>
<comment type="subunit">
    <text evidence="2">Homotetramer.</text>
</comment>
<dbReference type="Pfam" id="PF00436">
    <property type="entry name" value="SSB"/>
    <property type="match status" value="1"/>
</dbReference>
<comment type="caution">
    <text evidence="4">The sequence shown here is derived from an EMBL/GenBank/DDBJ whole genome shotgun (WGS) entry which is preliminary data.</text>
</comment>
<evidence type="ECO:0000256" key="3">
    <source>
        <dbReference type="PIRNR" id="PIRNR002070"/>
    </source>
</evidence>
<keyword evidence="1 2" id="KW-0238">DNA-binding</keyword>
<dbReference type="CDD" id="cd04496">
    <property type="entry name" value="SSB_OBF"/>
    <property type="match status" value="1"/>
</dbReference>
<dbReference type="EMBL" id="BKBC01000059">
    <property type="protein sequence ID" value="GEQ22740.1"/>
    <property type="molecule type" value="Genomic_DNA"/>
</dbReference>
<dbReference type="InterPro" id="IPR012340">
    <property type="entry name" value="NA-bd_OB-fold"/>
</dbReference>
<dbReference type="AlphaFoldDB" id="A0A512TR35"/>
<organism evidence="4 5">
    <name type="scientific">Clostridium butyricum</name>
    <dbReference type="NCBI Taxonomy" id="1492"/>
    <lineage>
        <taxon>Bacteria</taxon>
        <taxon>Bacillati</taxon>
        <taxon>Bacillota</taxon>
        <taxon>Clostridia</taxon>
        <taxon>Eubacteriales</taxon>
        <taxon>Clostridiaceae</taxon>
        <taxon>Clostridium</taxon>
    </lineage>
</organism>
<evidence type="ECO:0000313" key="4">
    <source>
        <dbReference type="EMBL" id="GEQ22740.1"/>
    </source>
</evidence>
<name>A0A512TR35_CLOBU</name>
<dbReference type="GO" id="GO:0006260">
    <property type="term" value="P:DNA replication"/>
    <property type="evidence" value="ECO:0007669"/>
    <property type="project" value="InterPro"/>
</dbReference>
<evidence type="ECO:0000313" key="5">
    <source>
        <dbReference type="Proteomes" id="UP000321089"/>
    </source>
</evidence>
<evidence type="ECO:0000256" key="1">
    <source>
        <dbReference type="ARBA" id="ARBA00023125"/>
    </source>
</evidence>
<proteinExistence type="inferred from homology"/>
<evidence type="ECO:0000256" key="2">
    <source>
        <dbReference type="HAMAP-Rule" id="MF_00984"/>
    </source>
</evidence>
<dbReference type="Proteomes" id="UP000321089">
    <property type="component" value="Unassembled WGS sequence"/>
</dbReference>
<accession>A0A512TR35</accession>
<comment type="caution">
    <text evidence="2">Lacks conserved residue(s) required for the propagation of feature annotation.</text>
</comment>
<dbReference type="PIRSF" id="PIRSF002070">
    <property type="entry name" value="SSB"/>
    <property type="match status" value="1"/>
</dbReference>
<dbReference type="InterPro" id="IPR011344">
    <property type="entry name" value="ssDNA-bd"/>
</dbReference>
<dbReference type="NCBIfam" id="TIGR00621">
    <property type="entry name" value="ssb"/>
    <property type="match status" value="1"/>
</dbReference>
<sequence length="146" mass="15684">MNKWVGIGRLVADAELRFTQGKGTPVSTFKLAIDDGYGENKKTDFIPVVLWGKSAENLANYLNKGTLVAVSGKVSTRSYDAKDGSKRYVTEITADIFGGVKLLGNKSSMNQDSNGSNNFGNSSQDVFGGGNFDEDITPVDDGEMPF</sequence>
<dbReference type="PANTHER" id="PTHR10302:SF27">
    <property type="entry name" value="SINGLE-STRANDED DNA-BINDING PROTEIN"/>
    <property type="match status" value="1"/>
</dbReference>
<dbReference type="InterPro" id="IPR000424">
    <property type="entry name" value="Primosome_PriB/ssb"/>
</dbReference>